<keyword evidence="1" id="KW-0812">Transmembrane</keyword>
<dbReference type="Pfam" id="PF07494">
    <property type="entry name" value="Reg_prop"/>
    <property type="match status" value="1"/>
</dbReference>
<dbReference type="GO" id="GO:0000155">
    <property type="term" value="F:phosphorelay sensor kinase activity"/>
    <property type="evidence" value="ECO:0007669"/>
    <property type="project" value="InterPro"/>
</dbReference>
<evidence type="ECO:0000259" key="3">
    <source>
        <dbReference type="Pfam" id="PF06580"/>
    </source>
</evidence>
<dbReference type="SUPFAM" id="SSF50998">
    <property type="entry name" value="Quinoprotein alcohol dehydrogenase-like"/>
    <property type="match status" value="1"/>
</dbReference>
<proteinExistence type="predicted"/>
<dbReference type="Proteomes" id="UP000293874">
    <property type="component" value="Unassembled WGS sequence"/>
</dbReference>
<evidence type="ECO:0000259" key="4">
    <source>
        <dbReference type="Pfam" id="PF07495"/>
    </source>
</evidence>
<feature type="transmembrane region" description="Helical" evidence="1">
    <location>
        <begin position="781"/>
        <end position="803"/>
    </location>
</feature>
<protein>
    <submittedName>
        <fullName evidence="5">Two component regulator with propeller domain</fullName>
    </submittedName>
</protein>
<dbReference type="Gene3D" id="3.30.565.10">
    <property type="entry name" value="Histidine kinase-like ATPase, C-terminal domain"/>
    <property type="match status" value="1"/>
</dbReference>
<dbReference type="SUPFAM" id="SSF63829">
    <property type="entry name" value="Calcium-dependent phosphotriesterase"/>
    <property type="match status" value="1"/>
</dbReference>
<gene>
    <name evidence="5" type="ORF">EV199_0985</name>
</gene>
<sequence>MRFLFSIFLSLLLTPSLQAQIFNEKDFTVYTSKDGMSDNRVNSIVQDEAGYIWIATRKGLNRFDGNSFLRFYADTSRNSLANDFIKKLKWINPEQLGASTATGFHIIQPATLQQRNIIIPPGPLGQPYVENNIQGMAGDEKGNLFLLSSTGFYHFNKKDELEFRYDHYKKEDAGKTDVPFGRSDGVIMPEPGILLLATTAGPYRYHIASKTFSPVSKHDGSLYAQIGSGKGWVHFMHCNEGSFSVIAEGATEMAWFDNRKKKKYLLQTSLTGLDKLFGWRSKITRLDDSTFTITASQKGFYLLRYHRNEDNYVIHPELYLPDYLCSGILKDKQDRIWIGTDRGLFKQQKNASQLVKLTLPAGKGKTAVSCFEAAGNKLFVGTFGAGIYVFNRSTLEFLHHIDLSKVRPSGTANNVYSLIAWNNDSIYAGTFGPLIAISTKNYAHNAVRLQNWDNDHNWISWLLKSSDTTLYIATNMNNIFFYRRKTDKGFNLADHTREPLFNIRSPMYIQEDKQGNIWFGGHGASRYNTSTHRFDKLIDSFPHIRIARKEINGIAFDKNGKICFAIAENGLAIYDTTTKGFLHITRSDGLPDNLIRAMQLCNNKLWLGTESGLAGYDIQNNKVSSFGMADGLPEGPFTAYHFFYDSVYGKLYGGILDHIIQFNPDSLEKSNLPPAFFIENIQVNGANTIHQPSGQIEIPYNQNSLVVNLAAVNFEDAHRQQFAYRILQNNNEAWQETSAQRSIIFNNLPPGKHRLQVKVYIKNNNWPEQVQEILIVIKPPFWQHAWFILLCAALLITAIWLGLRARIRHIRQKAAINAQLADLEMKGLHAQMNPHFIFNCLNSIKEMILLNERQNASRYLSKFAQLIRTNLEQSTRTFITVRECIDQLQQYLELERIRLHQFEYDIQIEDELDTDNIQMAPMLMQPLVENAIWHGLHPKQGEKKLSIRFFSSGPNLICEVEDNGIGIVQSRQNKMRHRPNHQSFGISNVRERLNILNEKYKMHSSLSIIDKRSISGEMENGTLVRLELTILHHNIY</sequence>
<accession>A0A4Q7N2M6</accession>
<dbReference type="AlphaFoldDB" id="A0A4Q7N2M6"/>
<feature type="domain" description="Signal transduction histidine kinase internal region" evidence="3">
    <location>
        <begin position="824"/>
        <end position="900"/>
    </location>
</feature>
<feature type="chain" id="PRO_5020987097" evidence="2">
    <location>
        <begin position="20"/>
        <end position="1036"/>
    </location>
</feature>
<dbReference type="InterPro" id="IPR010559">
    <property type="entry name" value="Sig_transdc_His_kin_internal"/>
</dbReference>
<dbReference type="Pfam" id="PF06580">
    <property type="entry name" value="His_kinase"/>
    <property type="match status" value="1"/>
</dbReference>
<organism evidence="5 6">
    <name type="scientific">Pseudobacter ginsenosidimutans</name>
    <dbReference type="NCBI Taxonomy" id="661488"/>
    <lineage>
        <taxon>Bacteria</taxon>
        <taxon>Pseudomonadati</taxon>
        <taxon>Bacteroidota</taxon>
        <taxon>Chitinophagia</taxon>
        <taxon>Chitinophagales</taxon>
        <taxon>Chitinophagaceae</taxon>
        <taxon>Pseudobacter</taxon>
    </lineage>
</organism>
<keyword evidence="2" id="KW-0732">Signal</keyword>
<dbReference type="Gene3D" id="2.130.10.10">
    <property type="entry name" value="YVTN repeat-like/Quinoprotein amine dehydrogenase"/>
    <property type="match status" value="3"/>
</dbReference>
<dbReference type="InterPro" id="IPR036890">
    <property type="entry name" value="HATPase_C_sf"/>
</dbReference>
<dbReference type="InterPro" id="IPR011110">
    <property type="entry name" value="Reg_prop"/>
</dbReference>
<dbReference type="InterPro" id="IPR050640">
    <property type="entry name" value="Bact_2-comp_sensor_kinase"/>
</dbReference>
<dbReference type="InterPro" id="IPR013783">
    <property type="entry name" value="Ig-like_fold"/>
</dbReference>
<dbReference type="RefSeq" id="WP_130539524.1">
    <property type="nucleotide sequence ID" value="NZ_CP042431.1"/>
</dbReference>
<comment type="caution">
    <text evidence="5">The sequence shown here is derived from an EMBL/GenBank/DDBJ whole genome shotgun (WGS) entry which is preliminary data.</text>
</comment>
<feature type="domain" description="Two component regulator three Y" evidence="4">
    <location>
        <begin position="714"/>
        <end position="778"/>
    </location>
</feature>
<evidence type="ECO:0000256" key="2">
    <source>
        <dbReference type="SAM" id="SignalP"/>
    </source>
</evidence>
<dbReference type="PANTHER" id="PTHR34220">
    <property type="entry name" value="SENSOR HISTIDINE KINASE YPDA"/>
    <property type="match status" value="1"/>
</dbReference>
<feature type="signal peptide" evidence="2">
    <location>
        <begin position="1"/>
        <end position="19"/>
    </location>
</feature>
<dbReference type="Pfam" id="PF07495">
    <property type="entry name" value="Y_Y_Y"/>
    <property type="match status" value="1"/>
</dbReference>
<dbReference type="Gene3D" id="2.60.40.10">
    <property type="entry name" value="Immunoglobulins"/>
    <property type="match status" value="1"/>
</dbReference>
<dbReference type="InterPro" id="IPR015943">
    <property type="entry name" value="WD40/YVTN_repeat-like_dom_sf"/>
</dbReference>
<dbReference type="GO" id="GO:0016020">
    <property type="term" value="C:membrane"/>
    <property type="evidence" value="ECO:0007669"/>
    <property type="project" value="InterPro"/>
</dbReference>
<dbReference type="SUPFAM" id="SSF55874">
    <property type="entry name" value="ATPase domain of HSP90 chaperone/DNA topoisomerase II/histidine kinase"/>
    <property type="match status" value="1"/>
</dbReference>
<evidence type="ECO:0000313" key="6">
    <source>
        <dbReference type="Proteomes" id="UP000293874"/>
    </source>
</evidence>
<keyword evidence="1" id="KW-0472">Membrane</keyword>
<name>A0A4Q7N2M6_9BACT</name>
<evidence type="ECO:0000313" key="5">
    <source>
        <dbReference type="EMBL" id="RZS75124.1"/>
    </source>
</evidence>
<evidence type="ECO:0000256" key="1">
    <source>
        <dbReference type="SAM" id="Phobius"/>
    </source>
</evidence>
<dbReference type="OrthoDB" id="9809670at2"/>
<dbReference type="InterPro" id="IPR011123">
    <property type="entry name" value="Y_Y_Y"/>
</dbReference>
<keyword evidence="6" id="KW-1185">Reference proteome</keyword>
<dbReference type="InterPro" id="IPR011047">
    <property type="entry name" value="Quinoprotein_ADH-like_sf"/>
</dbReference>
<reference evidence="5 6" key="1">
    <citation type="submission" date="2019-02" db="EMBL/GenBank/DDBJ databases">
        <title>Genomic Encyclopedia of Type Strains, Phase IV (KMG-IV): sequencing the most valuable type-strain genomes for metagenomic binning, comparative biology and taxonomic classification.</title>
        <authorList>
            <person name="Goeker M."/>
        </authorList>
    </citation>
    <scope>NUCLEOTIDE SEQUENCE [LARGE SCALE GENOMIC DNA]</scope>
    <source>
        <strain evidence="5 6">DSM 18116</strain>
    </source>
</reference>
<dbReference type="PANTHER" id="PTHR34220:SF7">
    <property type="entry name" value="SENSOR HISTIDINE KINASE YPDA"/>
    <property type="match status" value="1"/>
</dbReference>
<keyword evidence="1" id="KW-1133">Transmembrane helix</keyword>
<dbReference type="EMBL" id="SGXA01000001">
    <property type="protein sequence ID" value="RZS75124.1"/>
    <property type="molecule type" value="Genomic_DNA"/>
</dbReference>